<evidence type="ECO:0000313" key="1">
    <source>
        <dbReference type="EMBL" id="GGD47749.1"/>
    </source>
</evidence>
<name>A0A916YJ88_9SPHN</name>
<dbReference type="AlphaFoldDB" id="A0A916YJ88"/>
<dbReference type="Pfam" id="PF14412">
    <property type="entry name" value="AHH"/>
    <property type="match status" value="1"/>
</dbReference>
<protein>
    <submittedName>
        <fullName evidence="1">Uncharacterized protein</fullName>
    </submittedName>
</protein>
<dbReference type="Proteomes" id="UP000598997">
    <property type="component" value="Unassembled WGS sequence"/>
</dbReference>
<accession>A0A916YJ88</accession>
<comment type="caution">
    <text evidence="1">The sequence shown here is derived from an EMBL/GenBank/DDBJ whole genome shotgun (WGS) entry which is preliminary data.</text>
</comment>
<proteinExistence type="predicted"/>
<gene>
    <name evidence="1" type="ORF">GCM10010989_22610</name>
</gene>
<sequence length="128" mass="14195">MFSSISPRGEWFDDFNVNGILLPATEAAAFDSGLPLHRGPHQVYNELVFERVGAVEMEWSHTRSRDELLARDVALARIRLIQRGLARGLEMGGAGPFVLNRRDPIGRGKDYCELDAMAEVLWGAVGTL</sequence>
<reference evidence="1 2" key="1">
    <citation type="journal article" date="2014" name="Int. J. Syst. Evol. Microbiol.">
        <title>Complete genome sequence of Corynebacterium casei LMG S-19264T (=DSM 44701T), isolated from a smear-ripened cheese.</title>
        <authorList>
            <consortium name="US DOE Joint Genome Institute (JGI-PGF)"/>
            <person name="Walter F."/>
            <person name="Albersmeier A."/>
            <person name="Kalinowski J."/>
            <person name="Ruckert C."/>
        </authorList>
    </citation>
    <scope>NUCLEOTIDE SEQUENCE [LARGE SCALE GENOMIC DNA]</scope>
    <source>
        <strain evidence="1 2">CGMCC 1.15358</strain>
    </source>
</reference>
<organism evidence="1 2">
    <name type="scientific">Croceicoccus pelagius</name>
    <dbReference type="NCBI Taxonomy" id="1703341"/>
    <lineage>
        <taxon>Bacteria</taxon>
        <taxon>Pseudomonadati</taxon>
        <taxon>Pseudomonadota</taxon>
        <taxon>Alphaproteobacteria</taxon>
        <taxon>Sphingomonadales</taxon>
        <taxon>Erythrobacteraceae</taxon>
        <taxon>Croceicoccus</taxon>
    </lineage>
</organism>
<dbReference type="InterPro" id="IPR032871">
    <property type="entry name" value="AHH_dom_containing"/>
</dbReference>
<keyword evidence="2" id="KW-1185">Reference proteome</keyword>
<dbReference type="EMBL" id="BMIO01000006">
    <property type="protein sequence ID" value="GGD47749.1"/>
    <property type="molecule type" value="Genomic_DNA"/>
</dbReference>
<evidence type="ECO:0000313" key="2">
    <source>
        <dbReference type="Proteomes" id="UP000598997"/>
    </source>
</evidence>